<sequence>MKAKVKLYNHKLRSGSGRIYDIYEIGHPYSQQQRRDQARQEQAEECDATAAALNVTTIRKAYQADYQQATLILQAIEANERKPISHECIRHLATFVVHAWEVDPNHGKVQELEGVMHHLLGSTRMDNNEHDQLENAIKQYCRNSVATPTVCPNVTLLIAVHYVDRLKKVR</sequence>
<keyword evidence="2" id="KW-1185">Reference proteome</keyword>
<evidence type="ECO:0000313" key="2">
    <source>
        <dbReference type="Proteomes" id="UP000242180"/>
    </source>
</evidence>
<dbReference type="STRING" id="13706.A0A1X2HF55"/>
<name>A0A1X2HF55_SYNRA</name>
<dbReference type="InParanoid" id="A0A1X2HF55"/>
<comment type="caution">
    <text evidence="1">The sequence shown here is derived from an EMBL/GenBank/DDBJ whole genome shotgun (WGS) entry which is preliminary data.</text>
</comment>
<gene>
    <name evidence="1" type="ORF">BCR43DRAFT_244974</name>
</gene>
<dbReference type="AlphaFoldDB" id="A0A1X2HF55"/>
<dbReference type="Proteomes" id="UP000242180">
    <property type="component" value="Unassembled WGS sequence"/>
</dbReference>
<organism evidence="1 2">
    <name type="scientific">Syncephalastrum racemosum</name>
    <name type="common">Filamentous fungus</name>
    <dbReference type="NCBI Taxonomy" id="13706"/>
    <lineage>
        <taxon>Eukaryota</taxon>
        <taxon>Fungi</taxon>
        <taxon>Fungi incertae sedis</taxon>
        <taxon>Mucoromycota</taxon>
        <taxon>Mucoromycotina</taxon>
        <taxon>Mucoromycetes</taxon>
        <taxon>Mucorales</taxon>
        <taxon>Syncephalastraceae</taxon>
        <taxon>Syncephalastrum</taxon>
    </lineage>
</organism>
<reference evidence="1 2" key="1">
    <citation type="submission" date="2016-07" db="EMBL/GenBank/DDBJ databases">
        <title>Pervasive Adenine N6-methylation of Active Genes in Fungi.</title>
        <authorList>
            <consortium name="DOE Joint Genome Institute"/>
            <person name="Mondo S.J."/>
            <person name="Dannebaum R.O."/>
            <person name="Kuo R.C."/>
            <person name="Labutti K."/>
            <person name="Haridas S."/>
            <person name="Kuo A."/>
            <person name="Salamov A."/>
            <person name="Ahrendt S.R."/>
            <person name="Lipzen A."/>
            <person name="Sullivan W."/>
            <person name="Andreopoulos W.B."/>
            <person name="Clum A."/>
            <person name="Lindquist E."/>
            <person name="Daum C."/>
            <person name="Ramamoorthy G.K."/>
            <person name="Gryganskyi A."/>
            <person name="Culley D."/>
            <person name="Magnuson J.K."/>
            <person name="James T.Y."/>
            <person name="O'Malley M.A."/>
            <person name="Stajich J.E."/>
            <person name="Spatafora J.W."/>
            <person name="Visel A."/>
            <person name="Grigoriev I.V."/>
        </authorList>
    </citation>
    <scope>NUCLEOTIDE SEQUENCE [LARGE SCALE GENOMIC DNA]</scope>
    <source>
        <strain evidence="1 2">NRRL 2496</strain>
    </source>
</reference>
<proteinExistence type="predicted"/>
<protein>
    <submittedName>
        <fullName evidence="1">Uncharacterized protein</fullName>
    </submittedName>
</protein>
<evidence type="ECO:0000313" key="1">
    <source>
        <dbReference type="EMBL" id="ORY97595.1"/>
    </source>
</evidence>
<dbReference type="EMBL" id="MCGN01000004">
    <property type="protein sequence ID" value="ORY97595.1"/>
    <property type="molecule type" value="Genomic_DNA"/>
</dbReference>
<accession>A0A1X2HF55</accession>
<dbReference type="OrthoDB" id="244495at2759"/>